<feature type="signal peptide" evidence="1">
    <location>
        <begin position="1"/>
        <end position="23"/>
    </location>
</feature>
<dbReference type="AlphaFoldDB" id="A0A1I3KCY4"/>
<name>A0A1I3KCY4_9PSED</name>
<dbReference type="RefSeq" id="WP_090242870.1">
    <property type="nucleotide sequence ID" value="NZ_FOQL01000003.1"/>
</dbReference>
<sequence>MLTAKQLLALVAVVATLSGCATKKDFYATGGSRADGSVDMAHDFAQFEKPVIDIAQAQSIAKSKCRVWGYSDAEAFGGKQLKCHQSNGYGTCIAGQVIYKYQCLGDLGAAPQFQPSAAPLSATPAAAGSMGKGEWQQNQLNELNQTTGLTYEEYQKRYKAIMGQ</sequence>
<dbReference type="Proteomes" id="UP000243606">
    <property type="component" value="Unassembled WGS sequence"/>
</dbReference>
<accession>A0A1I3KCY4</accession>
<keyword evidence="2" id="KW-0449">Lipoprotein</keyword>
<evidence type="ECO:0000313" key="2">
    <source>
        <dbReference type="EMBL" id="SFI70317.1"/>
    </source>
</evidence>
<protein>
    <submittedName>
        <fullName evidence="2">YecR-like lipoprotein</fullName>
    </submittedName>
</protein>
<dbReference type="Pfam" id="PF13992">
    <property type="entry name" value="YecR"/>
    <property type="match status" value="1"/>
</dbReference>
<keyword evidence="3" id="KW-1185">Reference proteome</keyword>
<dbReference type="EMBL" id="FOQL01000003">
    <property type="protein sequence ID" value="SFI70317.1"/>
    <property type="molecule type" value="Genomic_DNA"/>
</dbReference>
<dbReference type="InterPro" id="IPR025731">
    <property type="entry name" value="YecR-like"/>
</dbReference>
<dbReference type="STRING" id="425504.SAMN05216206_2785"/>
<feature type="chain" id="PRO_5017464116" evidence="1">
    <location>
        <begin position="24"/>
        <end position="164"/>
    </location>
</feature>
<gene>
    <name evidence="2" type="ORF">SAMN05216206_2785</name>
</gene>
<dbReference type="OrthoDB" id="8607336at2"/>
<reference evidence="3" key="1">
    <citation type="submission" date="2016-10" db="EMBL/GenBank/DDBJ databases">
        <authorList>
            <person name="Varghese N."/>
            <person name="Submissions S."/>
        </authorList>
    </citation>
    <scope>NUCLEOTIDE SEQUENCE [LARGE SCALE GENOMIC DNA]</scope>
    <source>
        <strain evidence="3">LMG 24016</strain>
    </source>
</reference>
<proteinExistence type="predicted"/>
<evidence type="ECO:0000256" key="1">
    <source>
        <dbReference type="SAM" id="SignalP"/>
    </source>
</evidence>
<dbReference type="PROSITE" id="PS51257">
    <property type="entry name" value="PROKAR_LIPOPROTEIN"/>
    <property type="match status" value="1"/>
</dbReference>
<evidence type="ECO:0000313" key="3">
    <source>
        <dbReference type="Proteomes" id="UP000243606"/>
    </source>
</evidence>
<organism evidence="2 3">
    <name type="scientific">Pseudomonas guineae</name>
    <dbReference type="NCBI Taxonomy" id="425504"/>
    <lineage>
        <taxon>Bacteria</taxon>
        <taxon>Pseudomonadati</taxon>
        <taxon>Pseudomonadota</taxon>
        <taxon>Gammaproteobacteria</taxon>
        <taxon>Pseudomonadales</taxon>
        <taxon>Pseudomonadaceae</taxon>
        <taxon>Pseudomonas</taxon>
    </lineage>
</organism>
<keyword evidence="1" id="KW-0732">Signal</keyword>